<keyword evidence="5" id="KW-0597">Phosphoprotein</keyword>
<dbReference type="SUPFAM" id="SSF55785">
    <property type="entry name" value="PYP-like sensor domain (PAS domain)"/>
    <property type="match status" value="1"/>
</dbReference>
<comment type="catalytic activity">
    <reaction evidence="1">
        <text>ATP + protein L-histidine = ADP + protein N-phospho-L-histidine.</text>
        <dbReference type="EC" id="2.7.13.3"/>
    </reaction>
</comment>
<evidence type="ECO:0000256" key="13">
    <source>
        <dbReference type="ARBA" id="ARBA00023136"/>
    </source>
</evidence>
<feature type="transmembrane region" description="Helical" evidence="14">
    <location>
        <begin position="24"/>
        <end position="43"/>
    </location>
</feature>
<dbReference type="GO" id="GO:0000155">
    <property type="term" value="F:phosphorelay sensor kinase activity"/>
    <property type="evidence" value="ECO:0007669"/>
    <property type="project" value="InterPro"/>
</dbReference>
<dbReference type="EC" id="2.7.13.3" evidence="3"/>
<evidence type="ECO:0000313" key="16">
    <source>
        <dbReference type="EMBL" id="TCN26782.1"/>
    </source>
</evidence>
<feature type="domain" description="Histidine kinase" evidence="15">
    <location>
        <begin position="274"/>
        <end position="378"/>
    </location>
</feature>
<dbReference type="SUPFAM" id="SSF55874">
    <property type="entry name" value="ATPase domain of HSP90 chaperone/DNA topoisomerase II/histidine kinase"/>
    <property type="match status" value="1"/>
</dbReference>
<dbReference type="InterPro" id="IPR039506">
    <property type="entry name" value="SPOB_a"/>
</dbReference>
<keyword evidence="10" id="KW-0067">ATP-binding</keyword>
<dbReference type="Pfam" id="PF14689">
    <property type="entry name" value="SPOB_a"/>
    <property type="match status" value="1"/>
</dbReference>
<sequence length="383" mass="41829">MGAVAVGISLKEVDRALAHSQRNFLTGTFIGLIVGGLGAVLLARYLKRTLLGLEPIAIARIFEERSIMLQSVHEGIVAVDLDLKITLVNKSAIQLFRKAGLSMSPIGKNLHDYMPSAGLEKVLTTGEMRLDEEQRINGLSILVNHVPLVVKGQVVGVISTFRDKTEVNLLAEQLTGVKAYAEALRAQSHEFMNRLHVILGMVKMEMYEELSQFIHGIVDHRKREMTEITSSIKDPALAGFMMGKLSFAREENVDMSVVSETVIPEPEDPLITHELITIMGNLIDNAIEAMYVVKERKLKVHLNYAAGRLSVSVKDSGQGILGGPMGKIFEKGFSTKGQNRGYGLYLVSKSIETLDGTSQIESTASGGTLFTVVIPYIPKGGVK</sequence>
<dbReference type="PANTHER" id="PTHR43547">
    <property type="entry name" value="TWO-COMPONENT HISTIDINE KINASE"/>
    <property type="match status" value="1"/>
</dbReference>
<protein>
    <recommendedName>
        <fullName evidence="3">histidine kinase</fullName>
        <ecNumber evidence="3">2.7.13.3</ecNumber>
    </recommendedName>
</protein>
<keyword evidence="6" id="KW-0808">Transferase</keyword>
<dbReference type="SMART" id="SM00387">
    <property type="entry name" value="HATPase_c"/>
    <property type="match status" value="1"/>
</dbReference>
<comment type="subcellular location">
    <subcellularLocation>
        <location evidence="2">Cell membrane</location>
        <topology evidence="2">Multi-pass membrane protein</topology>
    </subcellularLocation>
</comment>
<proteinExistence type="predicted"/>
<dbReference type="FunFam" id="1.10.287.130:FF:000011">
    <property type="entry name" value="Sensor histidine kinase DcuS"/>
    <property type="match status" value="1"/>
</dbReference>
<evidence type="ECO:0000256" key="2">
    <source>
        <dbReference type="ARBA" id="ARBA00004651"/>
    </source>
</evidence>
<dbReference type="EMBL" id="SLVV01000003">
    <property type="protein sequence ID" value="TCN26782.1"/>
    <property type="molecule type" value="Genomic_DNA"/>
</dbReference>
<evidence type="ECO:0000256" key="11">
    <source>
        <dbReference type="ARBA" id="ARBA00022989"/>
    </source>
</evidence>
<keyword evidence="13 14" id="KW-0472">Membrane</keyword>
<dbReference type="GO" id="GO:0006355">
    <property type="term" value="P:regulation of DNA-templated transcription"/>
    <property type="evidence" value="ECO:0007669"/>
    <property type="project" value="InterPro"/>
</dbReference>
<evidence type="ECO:0000256" key="8">
    <source>
        <dbReference type="ARBA" id="ARBA00022741"/>
    </source>
</evidence>
<evidence type="ECO:0000256" key="4">
    <source>
        <dbReference type="ARBA" id="ARBA00022475"/>
    </source>
</evidence>
<accession>A0A4R2BJW7</accession>
<keyword evidence="9 16" id="KW-0418">Kinase</keyword>
<evidence type="ECO:0000313" key="17">
    <source>
        <dbReference type="Proteomes" id="UP000295689"/>
    </source>
</evidence>
<evidence type="ECO:0000256" key="9">
    <source>
        <dbReference type="ARBA" id="ARBA00022777"/>
    </source>
</evidence>
<keyword evidence="11 14" id="KW-1133">Transmembrane helix</keyword>
<dbReference type="Gene3D" id="3.30.565.10">
    <property type="entry name" value="Histidine kinase-like ATPase, C-terminal domain"/>
    <property type="match status" value="1"/>
</dbReference>
<gene>
    <name evidence="16" type="ORF">EV146_103305</name>
</gene>
<keyword evidence="12" id="KW-0902">Two-component regulatory system</keyword>
<dbReference type="InterPro" id="IPR004358">
    <property type="entry name" value="Sig_transdc_His_kin-like_C"/>
</dbReference>
<dbReference type="FunFam" id="3.30.450.20:FF:000018">
    <property type="entry name" value="Sensor histidine kinase DcuS"/>
    <property type="match status" value="1"/>
</dbReference>
<keyword evidence="8" id="KW-0547">Nucleotide-binding</keyword>
<dbReference type="PANTHER" id="PTHR43547:SF10">
    <property type="entry name" value="SENSOR HISTIDINE KINASE DCUS"/>
    <property type="match status" value="1"/>
</dbReference>
<evidence type="ECO:0000256" key="10">
    <source>
        <dbReference type="ARBA" id="ARBA00022840"/>
    </source>
</evidence>
<dbReference type="Proteomes" id="UP000295689">
    <property type="component" value="Unassembled WGS sequence"/>
</dbReference>
<dbReference type="PROSITE" id="PS50109">
    <property type="entry name" value="HIS_KIN"/>
    <property type="match status" value="1"/>
</dbReference>
<organism evidence="16 17">
    <name type="scientific">Mesobacillus foraminis</name>
    <dbReference type="NCBI Taxonomy" id="279826"/>
    <lineage>
        <taxon>Bacteria</taxon>
        <taxon>Bacillati</taxon>
        <taxon>Bacillota</taxon>
        <taxon>Bacilli</taxon>
        <taxon>Bacillales</taxon>
        <taxon>Bacillaceae</taxon>
        <taxon>Mesobacillus</taxon>
    </lineage>
</organism>
<evidence type="ECO:0000256" key="7">
    <source>
        <dbReference type="ARBA" id="ARBA00022692"/>
    </source>
</evidence>
<evidence type="ECO:0000256" key="6">
    <source>
        <dbReference type="ARBA" id="ARBA00022679"/>
    </source>
</evidence>
<evidence type="ECO:0000256" key="14">
    <source>
        <dbReference type="SAM" id="Phobius"/>
    </source>
</evidence>
<dbReference type="InterPro" id="IPR035965">
    <property type="entry name" value="PAS-like_dom_sf"/>
</dbReference>
<name>A0A4R2BJW7_9BACI</name>
<evidence type="ECO:0000259" key="15">
    <source>
        <dbReference type="PROSITE" id="PS50109"/>
    </source>
</evidence>
<evidence type="ECO:0000256" key="5">
    <source>
        <dbReference type="ARBA" id="ARBA00022553"/>
    </source>
</evidence>
<evidence type="ECO:0000256" key="3">
    <source>
        <dbReference type="ARBA" id="ARBA00012438"/>
    </source>
</evidence>
<dbReference type="GO" id="GO:0005524">
    <property type="term" value="F:ATP binding"/>
    <property type="evidence" value="ECO:0007669"/>
    <property type="project" value="UniProtKB-KW"/>
</dbReference>
<dbReference type="SUPFAM" id="SSF55890">
    <property type="entry name" value="Sporulation response regulatory protein Spo0B"/>
    <property type="match status" value="1"/>
</dbReference>
<evidence type="ECO:0000256" key="12">
    <source>
        <dbReference type="ARBA" id="ARBA00023012"/>
    </source>
</evidence>
<dbReference type="InterPro" id="IPR013767">
    <property type="entry name" value="PAS_fold"/>
</dbReference>
<evidence type="ECO:0000256" key="1">
    <source>
        <dbReference type="ARBA" id="ARBA00000085"/>
    </source>
</evidence>
<dbReference type="InterPro" id="IPR005467">
    <property type="entry name" value="His_kinase_dom"/>
</dbReference>
<dbReference type="InterPro" id="IPR003594">
    <property type="entry name" value="HATPase_dom"/>
</dbReference>
<keyword evidence="17" id="KW-1185">Reference proteome</keyword>
<reference evidence="16 17" key="1">
    <citation type="journal article" date="2015" name="Stand. Genomic Sci.">
        <title>Genomic Encyclopedia of Bacterial and Archaeal Type Strains, Phase III: the genomes of soil and plant-associated and newly described type strains.</title>
        <authorList>
            <person name="Whitman W.B."/>
            <person name="Woyke T."/>
            <person name="Klenk H.P."/>
            <person name="Zhou Y."/>
            <person name="Lilburn T.G."/>
            <person name="Beck B.J."/>
            <person name="De Vos P."/>
            <person name="Vandamme P."/>
            <person name="Eisen J.A."/>
            <person name="Garrity G."/>
            <person name="Hugenholtz P."/>
            <person name="Kyrpides N.C."/>
        </authorList>
    </citation>
    <scope>NUCLEOTIDE SEQUENCE [LARGE SCALE GENOMIC DNA]</scope>
    <source>
        <strain evidence="16 17">CV53</strain>
    </source>
</reference>
<comment type="caution">
    <text evidence="16">The sequence shown here is derived from an EMBL/GenBank/DDBJ whole genome shotgun (WGS) entry which is preliminary data.</text>
</comment>
<dbReference type="Gene3D" id="1.10.287.130">
    <property type="match status" value="1"/>
</dbReference>
<dbReference type="GO" id="GO:0005886">
    <property type="term" value="C:plasma membrane"/>
    <property type="evidence" value="ECO:0007669"/>
    <property type="project" value="UniProtKB-SubCell"/>
</dbReference>
<dbReference type="InterPro" id="IPR016120">
    <property type="entry name" value="Sig_transdc_His_kin_SpoOB"/>
</dbReference>
<keyword evidence="4" id="KW-1003">Cell membrane</keyword>
<dbReference type="Pfam" id="PF00989">
    <property type="entry name" value="PAS"/>
    <property type="match status" value="1"/>
</dbReference>
<dbReference type="InterPro" id="IPR036890">
    <property type="entry name" value="HATPase_C_sf"/>
</dbReference>
<dbReference type="Pfam" id="PF02518">
    <property type="entry name" value="HATPase_c"/>
    <property type="match status" value="1"/>
</dbReference>
<dbReference type="AlphaFoldDB" id="A0A4R2BJW7"/>
<dbReference type="PRINTS" id="PR00344">
    <property type="entry name" value="BCTRLSENSOR"/>
</dbReference>
<keyword evidence="7 14" id="KW-0812">Transmembrane</keyword>
<dbReference type="Gene3D" id="3.30.450.20">
    <property type="entry name" value="PAS domain"/>
    <property type="match status" value="1"/>
</dbReference>